<name>A0A859IH26_GLAPU</name>
<evidence type="ECO:0000313" key="2">
    <source>
        <dbReference type="EMBL" id="QKY73308.1"/>
    </source>
</evidence>
<gene>
    <name evidence="2" type="ORF">FLK62_08710</name>
</gene>
<dbReference type="AlphaFoldDB" id="A0A859IH26"/>
<sequence length="395" mass="43203">MTNVPNIQFTPQGLILPTEQEILNGVLADFNDAFGGNLNKNLETPQGQLASSIAAIIADKNNQIVWLVNNLDPDYSEGFMQDAIGKLYFIKRTGQINSTVECTFYGLPGITIPKGFIVKDENNNDWVLDQEISILSSGQVVGNLTAKGIYSAAANSVNKIHQSILGLDRVDNHSPAITGTEKESGSEFAERYKKSVAKNSLGMPASVYSNVASLDGVVDCYVIDNPKSTETRIGITNKVLKPHSVYVAVLGGNDQEIAKTIWRYAGNGCDFTGDTTVNVEDDSYTVPRPVYEIKFMRPNLTPIYFQVKLRTGSVIGSAELVKSTIKNTFDKQNRRKIGSTLYAIEFVSDVVNALPKDHLLDIKIGKSKSVYADSIELGIDQYPTLTESNISVVFI</sequence>
<dbReference type="Proteomes" id="UP000509790">
    <property type="component" value="Chromosome"/>
</dbReference>
<reference evidence="2 3" key="1">
    <citation type="submission" date="2019-06" db="EMBL/GenBank/DDBJ databases">
        <title>Complete genome sequence of Haemophilus parasuis HPS412.</title>
        <authorList>
            <person name="Yang S."/>
            <person name="Huang C."/>
        </authorList>
    </citation>
    <scope>NUCLEOTIDE SEQUENCE [LARGE SCALE GENOMIC DNA]</scope>
    <source>
        <strain evidence="2 3">HPS412</strain>
    </source>
</reference>
<accession>A0A859IH26</accession>
<protein>
    <recommendedName>
        <fullName evidence="1">Baseplate protein J-like barrel domain-containing protein</fullName>
    </recommendedName>
</protein>
<feature type="domain" description="Baseplate protein J-like barrel" evidence="1">
    <location>
        <begin position="102"/>
        <end position="179"/>
    </location>
</feature>
<organism evidence="2 3">
    <name type="scientific">Glaesserella parasuis</name>
    <name type="common">Haemophilus parasuis</name>
    <dbReference type="NCBI Taxonomy" id="738"/>
    <lineage>
        <taxon>Bacteria</taxon>
        <taxon>Pseudomonadati</taxon>
        <taxon>Pseudomonadota</taxon>
        <taxon>Gammaproteobacteria</taxon>
        <taxon>Pasteurellales</taxon>
        <taxon>Pasteurellaceae</taxon>
        <taxon>Glaesserella</taxon>
    </lineage>
</organism>
<evidence type="ECO:0000259" key="1">
    <source>
        <dbReference type="Pfam" id="PF04865"/>
    </source>
</evidence>
<dbReference type="Pfam" id="PF04865">
    <property type="entry name" value="Baseplate_J"/>
    <property type="match status" value="1"/>
</dbReference>
<dbReference type="RefSeq" id="WP_176443791.1">
    <property type="nucleotide sequence ID" value="NZ_CP041334.1"/>
</dbReference>
<dbReference type="InterPro" id="IPR006949">
    <property type="entry name" value="Barrel_Baseplate_J-like"/>
</dbReference>
<dbReference type="EMBL" id="CP041334">
    <property type="protein sequence ID" value="QKY73308.1"/>
    <property type="molecule type" value="Genomic_DNA"/>
</dbReference>
<evidence type="ECO:0000313" key="3">
    <source>
        <dbReference type="Proteomes" id="UP000509790"/>
    </source>
</evidence>
<proteinExistence type="predicted"/>